<dbReference type="GO" id="GO:0015159">
    <property type="term" value="F:polysaccharide transmembrane transporter activity"/>
    <property type="evidence" value="ECO:0007669"/>
    <property type="project" value="InterPro"/>
</dbReference>
<accession>E3I5F9</accession>
<keyword evidence="4" id="KW-1134">Transmembrane beta strand</keyword>
<dbReference type="STRING" id="648757.Rvan_2464"/>
<dbReference type="GO" id="GO:0009279">
    <property type="term" value="C:cell outer membrane"/>
    <property type="evidence" value="ECO:0007669"/>
    <property type="project" value="UniProtKB-SubCell"/>
</dbReference>
<evidence type="ECO:0000256" key="8">
    <source>
        <dbReference type="ARBA" id="ARBA00023047"/>
    </source>
</evidence>
<evidence type="ECO:0000256" key="2">
    <source>
        <dbReference type="ARBA" id="ARBA00009450"/>
    </source>
</evidence>
<feature type="domain" description="Polysaccharide export protein N-terminal" evidence="16">
    <location>
        <begin position="77"/>
        <end position="165"/>
    </location>
</feature>
<evidence type="ECO:0000256" key="11">
    <source>
        <dbReference type="ARBA" id="ARBA00023136"/>
    </source>
</evidence>
<dbReference type="eggNOG" id="COG1596">
    <property type="taxonomic scope" value="Bacteria"/>
</dbReference>
<evidence type="ECO:0000313" key="18">
    <source>
        <dbReference type="EMBL" id="ADP71680.1"/>
    </source>
</evidence>
<evidence type="ECO:0000256" key="9">
    <source>
        <dbReference type="ARBA" id="ARBA00023065"/>
    </source>
</evidence>
<dbReference type="PANTHER" id="PTHR33619:SF3">
    <property type="entry name" value="POLYSACCHARIDE EXPORT PROTEIN GFCE-RELATED"/>
    <property type="match status" value="1"/>
</dbReference>
<proteinExistence type="inferred from homology"/>
<comment type="similarity">
    <text evidence="2">Belongs to the BexD/CtrA/VexA family.</text>
</comment>
<dbReference type="GO" id="GO:0046930">
    <property type="term" value="C:pore complex"/>
    <property type="evidence" value="ECO:0007669"/>
    <property type="project" value="UniProtKB-KW"/>
</dbReference>
<dbReference type="GO" id="GO:0006811">
    <property type="term" value="P:monoatomic ion transport"/>
    <property type="evidence" value="ECO:0007669"/>
    <property type="project" value="UniProtKB-KW"/>
</dbReference>
<evidence type="ECO:0000256" key="3">
    <source>
        <dbReference type="ARBA" id="ARBA00022448"/>
    </source>
</evidence>
<keyword evidence="12" id="KW-0564">Palmitate</keyword>
<dbReference type="RefSeq" id="WP_013420060.1">
    <property type="nucleotide sequence ID" value="NC_014664.1"/>
</dbReference>
<dbReference type="Pfam" id="PF02563">
    <property type="entry name" value="Poly_export"/>
    <property type="match status" value="1"/>
</dbReference>
<keyword evidence="7 15" id="KW-0732">Signal</keyword>
<keyword evidence="11" id="KW-0472">Membrane</keyword>
<keyword evidence="10" id="KW-0626">Porin</keyword>
<keyword evidence="8" id="KW-0625">Polysaccharide transport</keyword>
<dbReference type="Pfam" id="PF22461">
    <property type="entry name" value="SLBB_2"/>
    <property type="match status" value="1"/>
</dbReference>
<evidence type="ECO:0000256" key="5">
    <source>
        <dbReference type="ARBA" id="ARBA00022597"/>
    </source>
</evidence>
<keyword evidence="5" id="KW-0762">Sugar transport</keyword>
<keyword evidence="9" id="KW-0406">Ion transport</keyword>
<reference evidence="19" key="1">
    <citation type="journal article" date="2011" name="J. Bacteriol.">
        <title>Genome sequences of eight morphologically diverse alphaproteobacteria.</title>
        <authorList>
            <consortium name="US DOE Joint Genome Institute"/>
            <person name="Brown P.J."/>
            <person name="Kysela D.T."/>
            <person name="Buechlein A."/>
            <person name="Hemmerich C."/>
            <person name="Brun Y.V."/>
        </authorList>
    </citation>
    <scope>NUCLEOTIDE SEQUENCE [LARGE SCALE GENOMIC DNA]</scope>
    <source>
        <strain evidence="19">ATCC 17100 / ATH 3.1.1 / DSM 162 / LMG 4299</strain>
    </source>
</reference>
<name>E3I5F9_RHOVT</name>
<dbReference type="EMBL" id="CP002292">
    <property type="protein sequence ID" value="ADP71680.1"/>
    <property type="molecule type" value="Genomic_DNA"/>
</dbReference>
<comment type="subcellular location">
    <subcellularLocation>
        <location evidence="1">Cell outer membrane</location>
        <topology evidence="1">Multi-pass membrane protein</topology>
    </subcellularLocation>
</comment>
<dbReference type="OrthoDB" id="7198507at2"/>
<gene>
    <name evidence="18" type="ordered locus">Rvan_2464</name>
</gene>
<evidence type="ECO:0000256" key="10">
    <source>
        <dbReference type="ARBA" id="ARBA00023114"/>
    </source>
</evidence>
<sequence>MSKQKIAFSMLFLGALGGCSVLPAAGPSQSVMESVGTSENTWYKVVEINEQTISVLRLRRPPSMTRLSEYKRAVAPVVGIGDVIKITVWEAAPGNLFNASAGTAGGIGAVGSTAIPEQVVSREGTISVPFAGVIKVIGKQPREIEQAIVSKLSNKAVDPQALVNVVNSAENSVTVTGDAVAGGQVQLGPNNERLLNAIAATGGIKTPVHETFVSLTRGGKVVTVPFLELTREPAENIRLSSYDVIGVYGHKRSYTILGASGRQAEIAFDAPTITLAQAIGRAGGLNDDKAEAKGVYVFRFEPADLIPQPFREPNLAHSDQVPIIYRLDLSRPEGLFLAQAFAMREGDIVYVANSSGADFTKLLRIVGTAVSPAVSAANVYSAVP</sequence>
<dbReference type="PROSITE" id="PS51257">
    <property type="entry name" value="PROKAR_LIPOPROTEIN"/>
    <property type="match status" value="1"/>
</dbReference>
<keyword evidence="19" id="KW-1185">Reference proteome</keyword>
<evidence type="ECO:0000256" key="1">
    <source>
        <dbReference type="ARBA" id="ARBA00004571"/>
    </source>
</evidence>
<dbReference type="HOGENOM" id="CLU_038343_4_0_5"/>
<feature type="domain" description="SLBB" evidence="17">
    <location>
        <begin position="255"/>
        <end position="351"/>
    </location>
</feature>
<evidence type="ECO:0000256" key="13">
    <source>
        <dbReference type="ARBA" id="ARBA00023237"/>
    </source>
</evidence>
<evidence type="ECO:0000259" key="16">
    <source>
        <dbReference type="Pfam" id="PF02563"/>
    </source>
</evidence>
<dbReference type="GO" id="GO:0015288">
    <property type="term" value="F:porin activity"/>
    <property type="evidence" value="ECO:0007669"/>
    <property type="project" value="UniProtKB-KW"/>
</dbReference>
<keyword evidence="14" id="KW-0449">Lipoprotein</keyword>
<dbReference type="PANTHER" id="PTHR33619">
    <property type="entry name" value="POLYSACCHARIDE EXPORT PROTEIN GFCE-RELATED"/>
    <property type="match status" value="1"/>
</dbReference>
<dbReference type="InterPro" id="IPR049712">
    <property type="entry name" value="Poly_export"/>
</dbReference>
<dbReference type="KEGG" id="rva:Rvan_2464"/>
<dbReference type="InterPro" id="IPR054765">
    <property type="entry name" value="SLBB_dom"/>
</dbReference>
<keyword evidence="3" id="KW-0813">Transport</keyword>
<dbReference type="Proteomes" id="UP000001399">
    <property type="component" value="Chromosome"/>
</dbReference>
<dbReference type="Gene3D" id="3.10.560.10">
    <property type="entry name" value="Outer membrane lipoprotein wza domain like"/>
    <property type="match status" value="2"/>
</dbReference>
<feature type="chain" id="PRO_5003171162" evidence="15">
    <location>
        <begin position="25"/>
        <end position="384"/>
    </location>
</feature>
<evidence type="ECO:0000259" key="17">
    <source>
        <dbReference type="Pfam" id="PF22461"/>
    </source>
</evidence>
<evidence type="ECO:0000313" key="19">
    <source>
        <dbReference type="Proteomes" id="UP000001399"/>
    </source>
</evidence>
<keyword evidence="13" id="KW-0998">Cell outer membrane</keyword>
<evidence type="ECO:0000256" key="6">
    <source>
        <dbReference type="ARBA" id="ARBA00022692"/>
    </source>
</evidence>
<evidence type="ECO:0000256" key="15">
    <source>
        <dbReference type="SAM" id="SignalP"/>
    </source>
</evidence>
<evidence type="ECO:0000256" key="14">
    <source>
        <dbReference type="ARBA" id="ARBA00023288"/>
    </source>
</evidence>
<protein>
    <submittedName>
        <fullName evidence="18">Polysaccharide export protein</fullName>
    </submittedName>
</protein>
<evidence type="ECO:0000256" key="12">
    <source>
        <dbReference type="ARBA" id="ARBA00023139"/>
    </source>
</evidence>
<dbReference type="AlphaFoldDB" id="E3I5F9"/>
<dbReference type="InterPro" id="IPR003715">
    <property type="entry name" value="Poly_export_N"/>
</dbReference>
<keyword evidence="6" id="KW-0812">Transmembrane</keyword>
<organism evidence="18 19">
    <name type="scientific">Rhodomicrobium vannielii (strain ATCC 17100 / DSM 162 / LMG 4299 / NCIMB 10020 / ATH 3.1.1)</name>
    <dbReference type="NCBI Taxonomy" id="648757"/>
    <lineage>
        <taxon>Bacteria</taxon>
        <taxon>Pseudomonadati</taxon>
        <taxon>Pseudomonadota</taxon>
        <taxon>Alphaproteobacteria</taxon>
        <taxon>Hyphomicrobiales</taxon>
        <taxon>Hyphomicrobiaceae</taxon>
        <taxon>Rhodomicrobium</taxon>
    </lineage>
</organism>
<dbReference type="Gene3D" id="3.30.1950.10">
    <property type="entry name" value="wza like domain"/>
    <property type="match status" value="1"/>
</dbReference>
<evidence type="ECO:0000256" key="4">
    <source>
        <dbReference type="ARBA" id="ARBA00022452"/>
    </source>
</evidence>
<feature type="signal peptide" evidence="15">
    <location>
        <begin position="1"/>
        <end position="24"/>
    </location>
</feature>
<evidence type="ECO:0000256" key="7">
    <source>
        <dbReference type="ARBA" id="ARBA00022729"/>
    </source>
</evidence>